<comment type="caution">
    <text evidence="1">The sequence shown here is derived from an EMBL/GenBank/DDBJ whole genome shotgun (WGS) entry which is preliminary data.</text>
</comment>
<keyword evidence="2" id="KW-1185">Reference proteome</keyword>
<evidence type="ECO:0000313" key="1">
    <source>
        <dbReference type="EMBL" id="KAL3574168.1"/>
    </source>
</evidence>
<name>A0ACC4B6G1_POPAL</name>
<evidence type="ECO:0000313" key="2">
    <source>
        <dbReference type="Proteomes" id="UP000309997"/>
    </source>
</evidence>
<gene>
    <name evidence="1" type="ORF">D5086_024781</name>
</gene>
<protein>
    <submittedName>
        <fullName evidence="1">Uncharacterized protein</fullName>
    </submittedName>
</protein>
<accession>A0ACC4B6G1</accession>
<proteinExistence type="predicted"/>
<dbReference type="Proteomes" id="UP000309997">
    <property type="component" value="Unassembled WGS sequence"/>
</dbReference>
<sequence>MLFKPSCDSDDVSTSDEQMPELQVNDLIILYYYIGAYTTSAGTKFIGFYSRTSTHLLVPSTLHIQHKIEAEEHDLSLISVQ</sequence>
<organism evidence="1 2">
    <name type="scientific">Populus alba</name>
    <name type="common">White poplar</name>
    <dbReference type="NCBI Taxonomy" id="43335"/>
    <lineage>
        <taxon>Eukaryota</taxon>
        <taxon>Viridiplantae</taxon>
        <taxon>Streptophyta</taxon>
        <taxon>Embryophyta</taxon>
        <taxon>Tracheophyta</taxon>
        <taxon>Spermatophyta</taxon>
        <taxon>Magnoliopsida</taxon>
        <taxon>eudicotyledons</taxon>
        <taxon>Gunneridae</taxon>
        <taxon>Pentapetalae</taxon>
        <taxon>rosids</taxon>
        <taxon>fabids</taxon>
        <taxon>Malpighiales</taxon>
        <taxon>Salicaceae</taxon>
        <taxon>Saliceae</taxon>
        <taxon>Populus</taxon>
    </lineage>
</organism>
<dbReference type="EMBL" id="RCHU02000013">
    <property type="protein sequence ID" value="KAL3574168.1"/>
    <property type="molecule type" value="Genomic_DNA"/>
</dbReference>
<reference evidence="1 2" key="1">
    <citation type="journal article" date="2024" name="Plant Biotechnol. J.">
        <title>Genome and CRISPR/Cas9 system of a widespread forest tree (Populus alba) in the world.</title>
        <authorList>
            <person name="Liu Y.J."/>
            <person name="Jiang P.F."/>
            <person name="Han X.M."/>
            <person name="Li X.Y."/>
            <person name="Wang H.M."/>
            <person name="Wang Y.J."/>
            <person name="Wang X.X."/>
            <person name="Zeng Q.Y."/>
        </authorList>
    </citation>
    <scope>NUCLEOTIDE SEQUENCE [LARGE SCALE GENOMIC DNA]</scope>
    <source>
        <strain evidence="2">cv. PAL-ZL1</strain>
    </source>
</reference>